<dbReference type="PROSITE" id="PS51063">
    <property type="entry name" value="HTH_CRP_2"/>
    <property type="match status" value="1"/>
</dbReference>
<dbReference type="GO" id="GO:0005829">
    <property type="term" value="C:cytosol"/>
    <property type="evidence" value="ECO:0007669"/>
    <property type="project" value="TreeGrafter"/>
</dbReference>
<dbReference type="InterPro" id="IPR000595">
    <property type="entry name" value="cNMP-bd_dom"/>
</dbReference>
<gene>
    <name evidence="7" type="ORF">GR183_13380</name>
</gene>
<dbReference type="EMBL" id="WUMV01000006">
    <property type="protein sequence ID" value="MXN65899.1"/>
    <property type="molecule type" value="Genomic_DNA"/>
</dbReference>
<keyword evidence="2" id="KW-0238">DNA-binding</keyword>
<dbReference type="Gene3D" id="1.10.10.10">
    <property type="entry name" value="Winged helix-like DNA-binding domain superfamily/Winged helix DNA-binding domain"/>
    <property type="match status" value="1"/>
</dbReference>
<dbReference type="PROSITE" id="PS00042">
    <property type="entry name" value="HTH_CRP_1"/>
    <property type="match status" value="1"/>
</dbReference>
<keyword evidence="8" id="KW-1185">Reference proteome</keyword>
<evidence type="ECO:0000313" key="8">
    <source>
        <dbReference type="Proteomes" id="UP000433101"/>
    </source>
</evidence>
<dbReference type="GO" id="GO:0003677">
    <property type="term" value="F:DNA binding"/>
    <property type="evidence" value="ECO:0007669"/>
    <property type="project" value="UniProtKB-KW"/>
</dbReference>
<dbReference type="Proteomes" id="UP000433101">
    <property type="component" value="Unassembled WGS sequence"/>
</dbReference>
<dbReference type="Pfam" id="PF00027">
    <property type="entry name" value="cNMP_binding"/>
    <property type="match status" value="1"/>
</dbReference>
<evidence type="ECO:0000256" key="3">
    <source>
        <dbReference type="ARBA" id="ARBA00023163"/>
    </source>
</evidence>
<dbReference type="SMART" id="SM00100">
    <property type="entry name" value="cNMP"/>
    <property type="match status" value="1"/>
</dbReference>
<dbReference type="InterPro" id="IPR018490">
    <property type="entry name" value="cNMP-bd_dom_sf"/>
</dbReference>
<sequence length="236" mass="26284">MAYVDRGFNSGGGRAAPANSEFPRVGIQNDCTLRPMRHPQHSVLFYEGDKAERLYELDEGVVMLFKLLPDGRRQVVEILNAGSVFGLSAGEVYDCTAESLTPVKVSTLDRNSLEASPSLQQYVTRCLLTQMETLHDHAVLLGRKSAMERVSTFLMRMVPNRGGFACAGPAEDGTDDSRSVTLHMTRQEIADYLGLTIETVSRVISEMKRRGLICIERQDQIRIVNVCRMCQMTGIH</sequence>
<feature type="region of interest" description="Disordered" evidence="4">
    <location>
        <begin position="1"/>
        <end position="21"/>
    </location>
</feature>
<dbReference type="RefSeq" id="WP_160776142.1">
    <property type="nucleotide sequence ID" value="NZ_WUMV01000006.1"/>
</dbReference>
<evidence type="ECO:0000259" key="6">
    <source>
        <dbReference type="PROSITE" id="PS51063"/>
    </source>
</evidence>
<dbReference type="PANTHER" id="PTHR24567">
    <property type="entry name" value="CRP FAMILY TRANSCRIPTIONAL REGULATORY PROTEIN"/>
    <property type="match status" value="1"/>
</dbReference>
<dbReference type="PANTHER" id="PTHR24567:SF75">
    <property type="entry name" value="FUMARATE AND NITRATE REDUCTION REGULATORY PROTEIN"/>
    <property type="match status" value="1"/>
</dbReference>
<dbReference type="InterPro" id="IPR050397">
    <property type="entry name" value="Env_Response_Regulators"/>
</dbReference>
<proteinExistence type="predicted"/>
<dbReference type="AlphaFoldDB" id="A0A7X3LVJ0"/>
<dbReference type="PRINTS" id="PR00034">
    <property type="entry name" value="HTHCRP"/>
</dbReference>
<dbReference type="InterPro" id="IPR036390">
    <property type="entry name" value="WH_DNA-bd_sf"/>
</dbReference>
<dbReference type="SUPFAM" id="SSF51206">
    <property type="entry name" value="cAMP-binding domain-like"/>
    <property type="match status" value="1"/>
</dbReference>
<comment type="caution">
    <text evidence="7">The sequence shown here is derived from an EMBL/GenBank/DDBJ whole genome shotgun (WGS) entry which is preliminary data.</text>
</comment>
<dbReference type="InterPro" id="IPR018335">
    <property type="entry name" value="Tscrpt_reg_HTH_Crp-type_CS"/>
</dbReference>
<dbReference type="Gene3D" id="2.60.120.10">
    <property type="entry name" value="Jelly Rolls"/>
    <property type="match status" value="1"/>
</dbReference>
<dbReference type="SMART" id="SM00419">
    <property type="entry name" value="HTH_CRP"/>
    <property type="match status" value="1"/>
</dbReference>
<evidence type="ECO:0000313" key="7">
    <source>
        <dbReference type="EMBL" id="MXN65899.1"/>
    </source>
</evidence>
<organism evidence="7 8">
    <name type="scientific">Stappia sediminis</name>
    <dbReference type="NCBI Taxonomy" id="2692190"/>
    <lineage>
        <taxon>Bacteria</taxon>
        <taxon>Pseudomonadati</taxon>
        <taxon>Pseudomonadota</taxon>
        <taxon>Alphaproteobacteria</taxon>
        <taxon>Hyphomicrobiales</taxon>
        <taxon>Stappiaceae</taxon>
        <taxon>Stappia</taxon>
    </lineage>
</organism>
<keyword evidence="1" id="KW-0805">Transcription regulation</keyword>
<dbReference type="CDD" id="cd00092">
    <property type="entry name" value="HTH_CRP"/>
    <property type="match status" value="1"/>
</dbReference>
<evidence type="ECO:0000256" key="1">
    <source>
        <dbReference type="ARBA" id="ARBA00023015"/>
    </source>
</evidence>
<dbReference type="SUPFAM" id="SSF46785">
    <property type="entry name" value="Winged helix' DNA-binding domain"/>
    <property type="match status" value="1"/>
</dbReference>
<keyword evidence="3" id="KW-0804">Transcription</keyword>
<name>A0A7X3LVJ0_9HYPH</name>
<dbReference type="CDD" id="cd00038">
    <property type="entry name" value="CAP_ED"/>
    <property type="match status" value="1"/>
</dbReference>
<protein>
    <submittedName>
        <fullName evidence="7">Helix-turn-helix domain-containing protein</fullName>
    </submittedName>
</protein>
<feature type="domain" description="HTH crp-type" evidence="6">
    <location>
        <begin position="144"/>
        <end position="227"/>
    </location>
</feature>
<dbReference type="Pfam" id="PF13545">
    <property type="entry name" value="HTH_Crp_2"/>
    <property type="match status" value="1"/>
</dbReference>
<dbReference type="InterPro" id="IPR012318">
    <property type="entry name" value="HTH_CRP"/>
</dbReference>
<reference evidence="7 8" key="1">
    <citation type="submission" date="2019-12" db="EMBL/GenBank/DDBJ databases">
        <authorList>
            <person name="Li M."/>
        </authorList>
    </citation>
    <scope>NUCLEOTIDE SEQUENCE [LARGE SCALE GENOMIC DNA]</scope>
    <source>
        <strain evidence="7 8">GBMRC 2046</strain>
    </source>
</reference>
<dbReference type="InterPro" id="IPR014710">
    <property type="entry name" value="RmlC-like_jellyroll"/>
</dbReference>
<accession>A0A7X3LVJ0</accession>
<evidence type="ECO:0000259" key="5">
    <source>
        <dbReference type="PROSITE" id="PS50042"/>
    </source>
</evidence>
<evidence type="ECO:0000256" key="2">
    <source>
        <dbReference type="ARBA" id="ARBA00023125"/>
    </source>
</evidence>
<dbReference type="InterPro" id="IPR036388">
    <property type="entry name" value="WH-like_DNA-bd_sf"/>
</dbReference>
<feature type="domain" description="Cyclic nucleotide-binding" evidence="5">
    <location>
        <begin position="33"/>
        <end position="86"/>
    </location>
</feature>
<dbReference type="PROSITE" id="PS50042">
    <property type="entry name" value="CNMP_BINDING_3"/>
    <property type="match status" value="1"/>
</dbReference>
<dbReference type="GO" id="GO:0003700">
    <property type="term" value="F:DNA-binding transcription factor activity"/>
    <property type="evidence" value="ECO:0007669"/>
    <property type="project" value="InterPro"/>
</dbReference>
<evidence type="ECO:0000256" key="4">
    <source>
        <dbReference type="SAM" id="MobiDB-lite"/>
    </source>
</evidence>